<dbReference type="eggNOG" id="COG0457">
    <property type="taxonomic scope" value="Bacteria"/>
</dbReference>
<evidence type="ECO:0000313" key="4">
    <source>
        <dbReference type="EMBL" id="ACD89674.1"/>
    </source>
</evidence>
<protein>
    <submittedName>
        <fullName evidence="4">Tetratricopeptide TPR_2 repeat protein</fullName>
    </submittedName>
</protein>
<gene>
    <name evidence="4" type="ordered locus">Clim_0585</name>
</gene>
<dbReference type="PANTHER" id="PTHR44858:SF1">
    <property type="entry name" value="UDP-N-ACETYLGLUCOSAMINE--PEPTIDE N-ACETYLGLUCOSAMINYLTRANSFERASE SPINDLY-RELATED"/>
    <property type="match status" value="1"/>
</dbReference>
<dbReference type="AlphaFoldDB" id="B3EGZ4"/>
<reference evidence="4 5" key="1">
    <citation type="submission" date="2008-05" db="EMBL/GenBank/DDBJ databases">
        <title>Complete sequence of Chlorobium limicola DSM 245.</title>
        <authorList>
            <consortium name="US DOE Joint Genome Institute"/>
            <person name="Lucas S."/>
            <person name="Copeland A."/>
            <person name="Lapidus A."/>
            <person name="Glavina del Rio T."/>
            <person name="Dalin E."/>
            <person name="Tice H."/>
            <person name="Bruce D."/>
            <person name="Goodwin L."/>
            <person name="Pitluck S."/>
            <person name="Schmutz J."/>
            <person name="Larimer F."/>
            <person name="Land M."/>
            <person name="Hauser L."/>
            <person name="Kyrpides N."/>
            <person name="Ovchinnikova G."/>
            <person name="Zhao F."/>
            <person name="Li T."/>
            <person name="Liu Z."/>
            <person name="Overmann J."/>
            <person name="Bryant D.A."/>
            <person name="Richardson P."/>
        </authorList>
    </citation>
    <scope>NUCLEOTIDE SEQUENCE [LARGE SCALE GENOMIC DNA]</scope>
    <source>
        <strain evidence="5">DSM 245 / NBRC 103803 / 6330</strain>
    </source>
</reference>
<dbReference type="KEGG" id="cli:Clim_0585"/>
<dbReference type="EMBL" id="CP001097">
    <property type="protein sequence ID" value="ACD89674.1"/>
    <property type="molecule type" value="Genomic_DNA"/>
</dbReference>
<dbReference type="SUPFAM" id="SSF48452">
    <property type="entry name" value="TPR-like"/>
    <property type="match status" value="2"/>
</dbReference>
<name>B3EGZ4_CHLL2</name>
<keyword evidence="2 3" id="KW-0802">TPR repeat</keyword>
<dbReference type="STRING" id="290315.Clim_0585"/>
<evidence type="ECO:0000256" key="1">
    <source>
        <dbReference type="ARBA" id="ARBA00022737"/>
    </source>
</evidence>
<dbReference type="SMART" id="SM00028">
    <property type="entry name" value="TPR"/>
    <property type="match status" value="6"/>
</dbReference>
<dbReference type="PROSITE" id="PS50005">
    <property type="entry name" value="TPR"/>
    <property type="match status" value="3"/>
</dbReference>
<evidence type="ECO:0000256" key="2">
    <source>
        <dbReference type="ARBA" id="ARBA00022803"/>
    </source>
</evidence>
<feature type="repeat" description="TPR" evidence="3">
    <location>
        <begin position="291"/>
        <end position="324"/>
    </location>
</feature>
<dbReference type="Proteomes" id="UP000008841">
    <property type="component" value="Chromosome"/>
</dbReference>
<dbReference type="InterPro" id="IPR011990">
    <property type="entry name" value="TPR-like_helical_dom_sf"/>
</dbReference>
<dbReference type="GO" id="GO:0009279">
    <property type="term" value="C:cell outer membrane"/>
    <property type="evidence" value="ECO:0007669"/>
    <property type="project" value="TreeGrafter"/>
</dbReference>
<organism evidence="4 5">
    <name type="scientific">Chlorobium limicola (strain DSM 245 / NBRC 103803 / 6330)</name>
    <dbReference type="NCBI Taxonomy" id="290315"/>
    <lineage>
        <taxon>Bacteria</taxon>
        <taxon>Pseudomonadati</taxon>
        <taxon>Chlorobiota</taxon>
        <taxon>Chlorobiia</taxon>
        <taxon>Chlorobiales</taxon>
        <taxon>Chlorobiaceae</taxon>
        <taxon>Chlorobium/Pelodictyon group</taxon>
        <taxon>Chlorobium</taxon>
    </lineage>
</organism>
<feature type="repeat" description="TPR" evidence="3">
    <location>
        <begin position="456"/>
        <end position="489"/>
    </location>
</feature>
<dbReference type="OrthoDB" id="595327at2"/>
<proteinExistence type="predicted"/>
<keyword evidence="1" id="KW-0677">Repeat</keyword>
<sequence precursor="true">MLRESKLMHLLFRQRNTTLTAAMKRTFAISLLTLIACLPGNVLGKPAPAHTKTKMPSVVITENDPQNAAFYEQAEAAIMSGNYQLLIDEADKMIRSEPGNPEHYYARAMAKAMARDYAGSNEDLTMVIELMDKKQINGITKDDVWMSIADMTFLIGNVDGGRKAISKAAALGNAKAKSWIELHRTDHPRNAHEFFMLAGKYKNDEVPYALALLSQAIKLQPDYAEAYYERGVANSTLNPGQALSDFDKAIALKPGFTAAFSQRGLVRRLQGDAPGSLLDAAAANRLEPTSIETLQNLAMSHAMAENHAEAIKSYSKLIELEPDNAGYYVLRAMAKLKTGDRTSAIADYRYASDLGNEYALFYLYDNGLVKPRNAEELCKIGIMLVNNSRDSEAISTFSKAIDADPSCAIAYYGRAKVKYITENTEGALMDLRKAMELDAKVAEKYADNRGLKPSLVMIYLNLGRNRRSAGRMQEALGYFDKAVEQTPGYAVSFYERGLTRASAGMAQGAIEDMMKAANLGHQAAASWLKEKR</sequence>
<dbReference type="InterPro" id="IPR050498">
    <property type="entry name" value="Ycf3"/>
</dbReference>
<dbReference type="GO" id="GO:0046813">
    <property type="term" value="P:receptor-mediated virion attachment to host cell"/>
    <property type="evidence" value="ECO:0007669"/>
    <property type="project" value="TreeGrafter"/>
</dbReference>
<feature type="repeat" description="TPR" evidence="3">
    <location>
        <begin position="374"/>
        <end position="407"/>
    </location>
</feature>
<dbReference type="PANTHER" id="PTHR44858">
    <property type="entry name" value="TETRATRICOPEPTIDE REPEAT PROTEIN 6"/>
    <property type="match status" value="1"/>
</dbReference>
<dbReference type="Pfam" id="PF13432">
    <property type="entry name" value="TPR_16"/>
    <property type="match status" value="1"/>
</dbReference>
<dbReference type="HOGENOM" id="CLU_511633_0_0_10"/>
<evidence type="ECO:0000256" key="3">
    <source>
        <dbReference type="PROSITE-ProRule" id="PRU00339"/>
    </source>
</evidence>
<accession>B3EGZ4</accession>
<evidence type="ECO:0000313" key="5">
    <source>
        <dbReference type="Proteomes" id="UP000008841"/>
    </source>
</evidence>
<dbReference type="Gene3D" id="1.25.40.10">
    <property type="entry name" value="Tetratricopeptide repeat domain"/>
    <property type="match status" value="4"/>
</dbReference>
<dbReference type="InterPro" id="IPR019734">
    <property type="entry name" value="TPR_rpt"/>
</dbReference>